<evidence type="ECO:0000313" key="3">
    <source>
        <dbReference type="Proteomes" id="UP000235786"/>
    </source>
</evidence>
<sequence length="265" mass="28543">MLAQSLCSRGALEVATSRYIAAQSTGQLGWLQTVLSPNATYTENLALVDINNSTLREPLKIDHIHTLVDTTLCATYSELIITSTTNPHNIGVQVRFDPNGSITSIDSIVTTIGDLYFSQFAPSHALHQVLLEDWSTIPTPSRDTRAVLQAAADSYYAYFTNNSLPVPWGTPCTRIEGGSLTASGDCRDNLPNGAAPTVDKRYVIDETVGAVDVISDFGGLGADTHEFQVEGGRIVRIHSMTLCRGRAAFNCGLPMPDVLEQPVSS</sequence>
<dbReference type="Proteomes" id="UP000235786">
    <property type="component" value="Unassembled WGS sequence"/>
</dbReference>
<dbReference type="STRING" id="1149755.A0A2J6RUL8"/>
<name>A0A2J6RUL8_HYAVF</name>
<evidence type="ECO:0000313" key="2">
    <source>
        <dbReference type="EMBL" id="PMD42195.1"/>
    </source>
</evidence>
<dbReference type="EMBL" id="KZ613943">
    <property type="protein sequence ID" value="PMD42195.1"/>
    <property type="molecule type" value="Genomic_DNA"/>
</dbReference>
<accession>A0A2J6RUL8</accession>
<protein>
    <recommendedName>
        <fullName evidence="1">DUF8021 domain-containing protein</fullName>
    </recommendedName>
</protein>
<dbReference type="OrthoDB" id="3504677at2759"/>
<feature type="domain" description="DUF8021" evidence="1">
    <location>
        <begin position="142"/>
        <end position="241"/>
    </location>
</feature>
<proteinExistence type="predicted"/>
<gene>
    <name evidence="2" type="ORF">L207DRAFT_543020</name>
</gene>
<dbReference type="InterPro" id="IPR058334">
    <property type="entry name" value="DUF8021"/>
</dbReference>
<reference evidence="2 3" key="1">
    <citation type="submission" date="2016-04" db="EMBL/GenBank/DDBJ databases">
        <title>A degradative enzymes factory behind the ericoid mycorrhizal symbiosis.</title>
        <authorList>
            <consortium name="DOE Joint Genome Institute"/>
            <person name="Martino E."/>
            <person name="Morin E."/>
            <person name="Grelet G."/>
            <person name="Kuo A."/>
            <person name="Kohler A."/>
            <person name="Daghino S."/>
            <person name="Barry K."/>
            <person name="Choi C."/>
            <person name="Cichocki N."/>
            <person name="Clum A."/>
            <person name="Copeland A."/>
            <person name="Hainaut M."/>
            <person name="Haridas S."/>
            <person name="Labutti K."/>
            <person name="Lindquist E."/>
            <person name="Lipzen A."/>
            <person name="Khouja H.-R."/>
            <person name="Murat C."/>
            <person name="Ohm R."/>
            <person name="Olson A."/>
            <person name="Spatafora J."/>
            <person name="Veneault-Fourrey C."/>
            <person name="Henrissat B."/>
            <person name="Grigoriev I."/>
            <person name="Martin F."/>
            <person name="Perotto S."/>
        </authorList>
    </citation>
    <scope>NUCLEOTIDE SEQUENCE [LARGE SCALE GENOMIC DNA]</scope>
    <source>
        <strain evidence="2 3">F</strain>
    </source>
</reference>
<dbReference type="Pfam" id="PF26061">
    <property type="entry name" value="DUF8021"/>
    <property type="match status" value="1"/>
</dbReference>
<evidence type="ECO:0000259" key="1">
    <source>
        <dbReference type="Pfam" id="PF26061"/>
    </source>
</evidence>
<dbReference type="AlphaFoldDB" id="A0A2J6RUL8"/>
<keyword evidence="3" id="KW-1185">Reference proteome</keyword>
<organism evidence="2 3">
    <name type="scientific">Hyaloscypha variabilis (strain UAMH 11265 / GT02V1 / F)</name>
    <name type="common">Meliniomyces variabilis</name>
    <dbReference type="NCBI Taxonomy" id="1149755"/>
    <lineage>
        <taxon>Eukaryota</taxon>
        <taxon>Fungi</taxon>
        <taxon>Dikarya</taxon>
        <taxon>Ascomycota</taxon>
        <taxon>Pezizomycotina</taxon>
        <taxon>Leotiomycetes</taxon>
        <taxon>Helotiales</taxon>
        <taxon>Hyaloscyphaceae</taxon>
        <taxon>Hyaloscypha</taxon>
        <taxon>Hyaloscypha variabilis</taxon>
    </lineage>
</organism>